<dbReference type="KEGG" id="qsa:O6P43_031430"/>
<proteinExistence type="predicted"/>
<accession>A0AAD7P8W2</accession>
<protein>
    <submittedName>
        <fullName evidence="1">Uncharacterized protein</fullName>
    </submittedName>
</protein>
<reference evidence="1" key="1">
    <citation type="journal article" date="2023" name="Science">
        <title>Elucidation of the pathway for biosynthesis of saponin adjuvants from the soapbark tree.</title>
        <authorList>
            <person name="Reed J."/>
            <person name="Orme A."/>
            <person name="El-Demerdash A."/>
            <person name="Owen C."/>
            <person name="Martin L.B.B."/>
            <person name="Misra R.C."/>
            <person name="Kikuchi S."/>
            <person name="Rejzek M."/>
            <person name="Martin A.C."/>
            <person name="Harkess A."/>
            <person name="Leebens-Mack J."/>
            <person name="Louveau T."/>
            <person name="Stephenson M.J."/>
            <person name="Osbourn A."/>
        </authorList>
    </citation>
    <scope>NUCLEOTIDE SEQUENCE</scope>
    <source>
        <strain evidence="1">S10</strain>
    </source>
</reference>
<evidence type="ECO:0000313" key="2">
    <source>
        <dbReference type="Proteomes" id="UP001163823"/>
    </source>
</evidence>
<dbReference type="EMBL" id="JARAOO010000013">
    <property type="protein sequence ID" value="KAJ7946511.1"/>
    <property type="molecule type" value="Genomic_DNA"/>
</dbReference>
<dbReference type="Proteomes" id="UP001163823">
    <property type="component" value="Chromosome 13"/>
</dbReference>
<name>A0AAD7P8W2_QUISA</name>
<organism evidence="1 2">
    <name type="scientific">Quillaja saponaria</name>
    <name type="common">Soap bark tree</name>
    <dbReference type="NCBI Taxonomy" id="32244"/>
    <lineage>
        <taxon>Eukaryota</taxon>
        <taxon>Viridiplantae</taxon>
        <taxon>Streptophyta</taxon>
        <taxon>Embryophyta</taxon>
        <taxon>Tracheophyta</taxon>
        <taxon>Spermatophyta</taxon>
        <taxon>Magnoliopsida</taxon>
        <taxon>eudicotyledons</taxon>
        <taxon>Gunneridae</taxon>
        <taxon>Pentapetalae</taxon>
        <taxon>rosids</taxon>
        <taxon>fabids</taxon>
        <taxon>Fabales</taxon>
        <taxon>Quillajaceae</taxon>
        <taxon>Quillaja</taxon>
    </lineage>
</organism>
<keyword evidence="2" id="KW-1185">Reference proteome</keyword>
<gene>
    <name evidence="1" type="ORF">O6P43_031430</name>
</gene>
<evidence type="ECO:0000313" key="1">
    <source>
        <dbReference type="EMBL" id="KAJ7946511.1"/>
    </source>
</evidence>
<dbReference type="AlphaFoldDB" id="A0AAD7P8W2"/>
<sequence length="110" mass="12387">MLLLISLTPLLPRLMLLTDNGEYGLARFAGGCLAERTMLGLLYFSFLCLCSHNKLSIDMELEALNVDVSYCCLLIYHSIYGYTGWLNVCLSMFAWFANATTKYTSFFLGV</sequence>
<comment type="caution">
    <text evidence="1">The sequence shown here is derived from an EMBL/GenBank/DDBJ whole genome shotgun (WGS) entry which is preliminary data.</text>
</comment>